<dbReference type="RefSeq" id="WP_040138036.1">
    <property type="nucleotide sequence ID" value="NZ_JAAMQZ010000039.1"/>
</dbReference>
<dbReference type="Proteomes" id="UP001138621">
    <property type="component" value="Unassembled WGS sequence"/>
</dbReference>
<reference evidence="1 3" key="1">
    <citation type="submission" date="2014-03" db="EMBL/GenBank/DDBJ databases">
        <title>Complete genome sequence of Pseudomonas stutzeri 19SMN4.</title>
        <authorList>
            <person name="Brunet-Galmes I."/>
            <person name="Nogales B."/>
            <person name="Busquets A."/>
            <person name="Pena A."/>
            <person name="Gomila M."/>
            <person name="Garcia-Valdes E."/>
            <person name="Lalucat J."/>
            <person name="Bennasar A."/>
            <person name="Bosch R."/>
        </authorList>
    </citation>
    <scope>NUCLEOTIDE SEQUENCE [LARGE SCALE GENOMIC DNA]</scope>
    <source>
        <strain evidence="1 3">19SMN4</strain>
        <plasmid evidence="3">Plasmid pLIB119</plasmid>
        <plasmid evidence="1">pLIB119</plasmid>
    </source>
</reference>
<accession>A0A023WZE3</accession>
<gene>
    <name evidence="2" type="ORF">G7024_17010</name>
    <name evidence="1" type="ORF">UIB01_22550</name>
</gene>
<dbReference type="KEGG" id="pstu:UIB01_22550"/>
<evidence type="ECO:0000313" key="2">
    <source>
        <dbReference type="EMBL" id="MBA1306092.1"/>
    </source>
</evidence>
<dbReference type="EMBL" id="JAAMRD010000015">
    <property type="protein sequence ID" value="MBA1306092.1"/>
    <property type="molecule type" value="Genomic_DNA"/>
</dbReference>
<proteinExistence type="predicted"/>
<keyword evidence="1" id="KW-0614">Plasmid</keyword>
<reference evidence="2" key="2">
    <citation type="submission" date="2020-02" db="EMBL/GenBank/DDBJ databases">
        <title>Synteny-based analysis reveals conserved mechanism for high triclosan tolerance in Pseudomonas, as well as instances of horizontal transfer.</title>
        <authorList>
            <person name="Mcfarland A.G."/>
            <person name="Bertucci H.K."/>
            <person name="Litmann E."/>
            <person name="Shen J."/>
            <person name="Huttenhower C."/>
            <person name="Hartmann E.M."/>
        </authorList>
    </citation>
    <scope>NUCLEOTIDE SEQUENCE</scope>
    <source>
        <strain evidence="2">109A1</strain>
    </source>
</reference>
<protein>
    <submittedName>
        <fullName evidence="1">Uncharacterized protein</fullName>
    </submittedName>
</protein>
<sequence>MTQLEQTIIANAKRELAVVLVYYGQKAAGIKAAKGEDAWLEYLGHYNSLNALLSLAHQAESGLSEEGTQALLDIEAQHTEAYRIMAS</sequence>
<evidence type="ECO:0000313" key="3">
    <source>
        <dbReference type="Proteomes" id="UP000025238"/>
    </source>
</evidence>
<evidence type="ECO:0000313" key="1">
    <source>
        <dbReference type="EMBL" id="AHY45184.1"/>
    </source>
</evidence>
<geneLocation type="plasmid" evidence="1 3">
    <name>pLIB119</name>
</geneLocation>
<dbReference type="PATRIC" id="fig|316.97.peg.4517"/>
<organism evidence="1 3">
    <name type="scientific">Stutzerimonas stutzeri</name>
    <name type="common">Pseudomonas stutzeri</name>
    <dbReference type="NCBI Taxonomy" id="316"/>
    <lineage>
        <taxon>Bacteria</taxon>
        <taxon>Pseudomonadati</taxon>
        <taxon>Pseudomonadota</taxon>
        <taxon>Gammaproteobacteria</taxon>
        <taxon>Pseudomonadales</taxon>
        <taxon>Pseudomonadaceae</taxon>
        <taxon>Stutzerimonas</taxon>
    </lineage>
</organism>
<name>A0A023WZE3_STUST</name>
<dbReference type="EMBL" id="CP007510">
    <property type="protein sequence ID" value="AHY45184.1"/>
    <property type="molecule type" value="Genomic_DNA"/>
</dbReference>
<dbReference type="Proteomes" id="UP000025238">
    <property type="component" value="Plasmid pLIB119"/>
</dbReference>
<dbReference type="AlphaFoldDB" id="A0A023WZE3"/>